<evidence type="ECO:0000256" key="1">
    <source>
        <dbReference type="ARBA" id="ARBA00006432"/>
    </source>
</evidence>
<gene>
    <name evidence="9" type="primary">menE</name>
    <name evidence="8" type="ORF">I5U13_07405</name>
    <name evidence="9" type="ORF">NCTC10036_03107</name>
</gene>
<dbReference type="RefSeq" id="WP_126531844.1">
    <property type="nucleotide sequence ID" value="NZ_JADULK010000003.1"/>
</dbReference>
<dbReference type="GO" id="GO:0005524">
    <property type="term" value="F:ATP binding"/>
    <property type="evidence" value="ECO:0007669"/>
    <property type="project" value="UniProtKB-KW"/>
</dbReference>
<evidence type="ECO:0000259" key="6">
    <source>
        <dbReference type="Pfam" id="PF00501"/>
    </source>
</evidence>
<dbReference type="PANTHER" id="PTHR43201:SF5">
    <property type="entry name" value="MEDIUM-CHAIN ACYL-COA LIGASE ACSF2, MITOCHONDRIAL"/>
    <property type="match status" value="1"/>
</dbReference>
<reference evidence="9 10" key="1">
    <citation type="submission" date="2018-12" db="EMBL/GenBank/DDBJ databases">
        <authorList>
            <consortium name="Pathogen Informatics"/>
        </authorList>
    </citation>
    <scope>NUCLEOTIDE SEQUENCE [LARGE SCALE GENOMIC DNA]</scope>
    <source>
        <strain evidence="9 10">NCTC10036</strain>
    </source>
</reference>
<evidence type="ECO:0000313" key="10">
    <source>
        <dbReference type="Proteomes" id="UP000281904"/>
    </source>
</evidence>
<keyword evidence="2" id="KW-0474">Menaquinone biosynthesis</keyword>
<keyword evidence="5" id="KW-0067">ATP-binding</keyword>
<dbReference type="SUPFAM" id="SSF56801">
    <property type="entry name" value="Acetyl-CoA synthetase-like"/>
    <property type="match status" value="1"/>
</dbReference>
<dbReference type="InterPro" id="IPR042099">
    <property type="entry name" value="ANL_N_sf"/>
</dbReference>
<dbReference type="CDD" id="cd17630">
    <property type="entry name" value="OSB_MenE-like"/>
    <property type="match status" value="1"/>
</dbReference>
<dbReference type="Gene3D" id="3.40.50.12780">
    <property type="entry name" value="N-terminal domain of ligase-like"/>
    <property type="match status" value="1"/>
</dbReference>
<feature type="domain" description="AMP-binding enzyme C-terminal" evidence="7">
    <location>
        <begin position="372"/>
        <end position="432"/>
    </location>
</feature>
<dbReference type="InterPro" id="IPR025110">
    <property type="entry name" value="AMP-bd_C"/>
</dbReference>
<dbReference type="Gene3D" id="3.30.300.30">
    <property type="match status" value="1"/>
</dbReference>
<dbReference type="PANTHER" id="PTHR43201">
    <property type="entry name" value="ACYL-COA SYNTHETASE"/>
    <property type="match status" value="1"/>
</dbReference>
<dbReference type="GO" id="GO:0009234">
    <property type="term" value="P:menaquinone biosynthetic process"/>
    <property type="evidence" value="ECO:0007669"/>
    <property type="project" value="UniProtKB-KW"/>
</dbReference>
<keyword evidence="4" id="KW-0547">Nucleotide-binding</keyword>
<evidence type="ECO:0000313" key="11">
    <source>
        <dbReference type="Proteomes" id="UP000624159"/>
    </source>
</evidence>
<organism evidence="9 10">
    <name type="scientific">Serratia rubidaea</name>
    <name type="common">Serratia marinorubra</name>
    <dbReference type="NCBI Taxonomy" id="61652"/>
    <lineage>
        <taxon>Bacteria</taxon>
        <taxon>Pseudomonadati</taxon>
        <taxon>Pseudomonadota</taxon>
        <taxon>Gammaproteobacteria</taxon>
        <taxon>Enterobacterales</taxon>
        <taxon>Yersiniaceae</taxon>
        <taxon>Serratia</taxon>
    </lineage>
</organism>
<dbReference type="PROSITE" id="PS00455">
    <property type="entry name" value="AMP_BINDING"/>
    <property type="match status" value="1"/>
</dbReference>
<dbReference type="Pfam" id="PF00501">
    <property type="entry name" value="AMP-binding"/>
    <property type="match status" value="1"/>
</dbReference>
<dbReference type="NCBIfam" id="TIGR01923">
    <property type="entry name" value="menE"/>
    <property type="match status" value="1"/>
</dbReference>
<evidence type="ECO:0000256" key="4">
    <source>
        <dbReference type="ARBA" id="ARBA00022741"/>
    </source>
</evidence>
<dbReference type="InterPro" id="IPR000873">
    <property type="entry name" value="AMP-dep_synth/lig_dom"/>
</dbReference>
<feature type="domain" description="AMP-dependent synthetase/ligase" evidence="6">
    <location>
        <begin position="10"/>
        <end position="322"/>
    </location>
</feature>
<evidence type="ECO:0000256" key="3">
    <source>
        <dbReference type="ARBA" id="ARBA00022598"/>
    </source>
</evidence>
<dbReference type="GO" id="GO:0008756">
    <property type="term" value="F:o-succinylbenzoate-CoA ligase activity"/>
    <property type="evidence" value="ECO:0007669"/>
    <property type="project" value="UniProtKB-EC"/>
</dbReference>
<dbReference type="InterPro" id="IPR020845">
    <property type="entry name" value="AMP-binding_CS"/>
</dbReference>
<dbReference type="EC" id="6.2.1.26" evidence="8 9"/>
<protein>
    <submittedName>
        <fullName evidence="9">2-succinylbenzoate--CoA ligase</fullName>
        <ecNumber evidence="8 9">6.2.1.26</ecNumber>
    </submittedName>
    <submittedName>
        <fullName evidence="8">O-succinylbenzoate--CoA ligase</fullName>
    </submittedName>
</protein>
<dbReference type="InterPro" id="IPR045851">
    <property type="entry name" value="AMP-bd_C_sf"/>
</dbReference>
<dbReference type="Pfam" id="PF13193">
    <property type="entry name" value="AMP-binding_C"/>
    <property type="match status" value="1"/>
</dbReference>
<dbReference type="Proteomes" id="UP000281904">
    <property type="component" value="Chromosome"/>
</dbReference>
<evidence type="ECO:0000313" key="9">
    <source>
        <dbReference type="EMBL" id="VEI67730.1"/>
    </source>
</evidence>
<evidence type="ECO:0000313" key="8">
    <source>
        <dbReference type="EMBL" id="MBH1929490.1"/>
    </source>
</evidence>
<keyword evidence="3 9" id="KW-0436">Ligase</keyword>
<dbReference type="EMBL" id="JADULK010000003">
    <property type="protein sequence ID" value="MBH1929490.1"/>
    <property type="molecule type" value="Genomic_DNA"/>
</dbReference>
<dbReference type="EMBL" id="LR134493">
    <property type="protein sequence ID" value="VEI67730.1"/>
    <property type="molecule type" value="Genomic_DNA"/>
</dbReference>
<proteinExistence type="inferred from homology"/>
<dbReference type="NCBIfam" id="NF006539">
    <property type="entry name" value="PRK09029.1"/>
    <property type="match status" value="1"/>
</dbReference>
<comment type="similarity">
    <text evidence="1">Belongs to the ATP-dependent AMP-binding enzyme family.</text>
</comment>
<name>A0A448SJ36_SERRU</name>
<dbReference type="InterPro" id="IPR010192">
    <property type="entry name" value="MenE"/>
</dbReference>
<reference evidence="8 11" key="2">
    <citation type="submission" date="2020-11" db="EMBL/GenBank/DDBJ databases">
        <title>Enhanced detection system for hospital associated transmission using whole genome sequencing surveillance.</title>
        <authorList>
            <person name="Harrison L.H."/>
            <person name="Van Tyne D."/>
            <person name="Marsh J.W."/>
            <person name="Griffith M.P."/>
            <person name="Snyder D.J."/>
            <person name="Cooper V.S."/>
            <person name="Mustapha M."/>
        </authorList>
    </citation>
    <scope>NUCLEOTIDE SEQUENCE [LARGE SCALE GENOMIC DNA]</scope>
    <source>
        <strain evidence="8 11">SER00230</strain>
    </source>
</reference>
<accession>A0A448SJ36</accession>
<sequence length="463" mass="49619">MAQLNDWPWRHWARRRPADTALTVDRQTVSWRQLRQRVDALAAGFQRQGVTPGCGVALCGNNNYPLLLAYLALLQCGARLLPLNPALPAQTLAALLPALDMRFAVAPDGAPAGISGVPLLDADAAGSAEACDSGWQPGRLATLTLTSGSSGLPKAAGHSCAGHLASAAGVLQLMTFQPGDSWLLSLPLYHVSGQGIVWRWLAAGAQLVVRAGMPLAQALAGCSHASLVPTQLWRLLSQPQASLTLKDVLLGGAMIPLSLTEQAEARGIRCWCGYGLTEFASTVCAKRADGLPGVGMPLAGREIRLVDEEVWIRAASMALGYWRDGRLWPIGDAQGWFHSRDRGVMAQGELRIIGRLDNLFFSGGEGVQPEDVERVLAAHPQISQVFVVPVDDAEFGQRPAAVIEGDGGLSLDALLQWAQGRLANFQRPVALWHLPAQLKGGGIKIARRQVQEWAGRQWRAADR</sequence>
<dbReference type="Proteomes" id="UP000624159">
    <property type="component" value="Unassembled WGS sequence"/>
</dbReference>
<dbReference type="GO" id="GO:0031956">
    <property type="term" value="F:medium-chain fatty acid-CoA ligase activity"/>
    <property type="evidence" value="ECO:0007669"/>
    <property type="project" value="TreeGrafter"/>
</dbReference>
<dbReference type="AlphaFoldDB" id="A0A448SJ36"/>
<keyword evidence="11" id="KW-1185">Reference proteome</keyword>
<evidence type="ECO:0000259" key="7">
    <source>
        <dbReference type="Pfam" id="PF13193"/>
    </source>
</evidence>
<evidence type="ECO:0000256" key="2">
    <source>
        <dbReference type="ARBA" id="ARBA00022428"/>
    </source>
</evidence>
<evidence type="ECO:0000256" key="5">
    <source>
        <dbReference type="ARBA" id="ARBA00022840"/>
    </source>
</evidence>
<dbReference type="GO" id="GO:0006631">
    <property type="term" value="P:fatty acid metabolic process"/>
    <property type="evidence" value="ECO:0007669"/>
    <property type="project" value="TreeGrafter"/>
</dbReference>